<dbReference type="InterPro" id="IPR013325">
    <property type="entry name" value="RNA_pol_sigma_r2"/>
</dbReference>
<organism evidence="7 8">
    <name type="scientific">Fimbriimonas ginsengisoli Gsoil 348</name>
    <dbReference type="NCBI Taxonomy" id="661478"/>
    <lineage>
        <taxon>Bacteria</taxon>
        <taxon>Bacillati</taxon>
        <taxon>Armatimonadota</taxon>
        <taxon>Fimbriimonadia</taxon>
        <taxon>Fimbriimonadales</taxon>
        <taxon>Fimbriimonadaceae</taxon>
        <taxon>Fimbriimonas</taxon>
    </lineage>
</organism>
<dbReference type="SUPFAM" id="SSF88946">
    <property type="entry name" value="Sigma2 domain of RNA polymerase sigma factors"/>
    <property type="match status" value="1"/>
</dbReference>
<dbReference type="Proteomes" id="UP000027982">
    <property type="component" value="Chromosome"/>
</dbReference>
<dbReference type="InterPro" id="IPR039425">
    <property type="entry name" value="RNA_pol_sigma-70-like"/>
</dbReference>
<dbReference type="eggNOG" id="COG1595">
    <property type="taxonomic scope" value="Bacteria"/>
</dbReference>
<name>A0A068NS18_FIMGI</name>
<dbReference type="InterPro" id="IPR013324">
    <property type="entry name" value="RNA_pol_sigma_r3/r4-like"/>
</dbReference>
<dbReference type="InterPro" id="IPR036388">
    <property type="entry name" value="WH-like_DNA-bd_sf"/>
</dbReference>
<keyword evidence="3" id="KW-0731">Sigma factor</keyword>
<feature type="domain" description="RNA polymerase sigma-70 region 2" evidence="5">
    <location>
        <begin position="25"/>
        <end position="91"/>
    </location>
</feature>
<dbReference type="InterPro" id="IPR013249">
    <property type="entry name" value="RNA_pol_sigma70_r4_t2"/>
</dbReference>
<dbReference type="AlphaFoldDB" id="A0A068NS18"/>
<evidence type="ECO:0000259" key="6">
    <source>
        <dbReference type="Pfam" id="PF08281"/>
    </source>
</evidence>
<protein>
    <submittedName>
        <fullName evidence="7">RNA polymerase ECF-type sigma factor</fullName>
    </submittedName>
</protein>
<keyword evidence="4" id="KW-0804">Transcription</keyword>
<dbReference type="Gene3D" id="1.10.1740.10">
    <property type="match status" value="1"/>
</dbReference>
<evidence type="ECO:0000256" key="2">
    <source>
        <dbReference type="ARBA" id="ARBA00023015"/>
    </source>
</evidence>
<proteinExistence type="inferred from homology"/>
<dbReference type="GO" id="GO:0016987">
    <property type="term" value="F:sigma factor activity"/>
    <property type="evidence" value="ECO:0007669"/>
    <property type="project" value="UniProtKB-KW"/>
</dbReference>
<keyword evidence="8" id="KW-1185">Reference proteome</keyword>
<dbReference type="SUPFAM" id="SSF88659">
    <property type="entry name" value="Sigma3 and sigma4 domains of RNA polymerase sigma factors"/>
    <property type="match status" value="1"/>
</dbReference>
<dbReference type="CDD" id="cd06171">
    <property type="entry name" value="Sigma70_r4"/>
    <property type="match status" value="1"/>
</dbReference>
<dbReference type="PANTHER" id="PTHR43133:SF51">
    <property type="entry name" value="RNA POLYMERASE SIGMA FACTOR"/>
    <property type="match status" value="1"/>
</dbReference>
<dbReference type="PANTHER" id="PTHR43133">
    <property type="entry name" value="RNA POLYMERASE ECF-TYPE SIGMA FACTO"/>
    <property type="match status" value="1"/>
</dbReference>
<dbReference type="HOGENOM" id="CLU_047691_3_0_0"/>
<evidence type="ECO:0000256" key="4">
    <source>
        <dbReference type="ARBA" id="ARBA00023163"/>
    </source>
</evidence>
<dbReference type="RefSeq" id="WP_025225330.1">
    <property type="nucleotide sequence ID" value="NZ_CP007139.1"/>
</dbReference>
<feature type="domain" description="RNA polymerase sigma factor 70 region 4 type 2" evidence="6">
    <location>
        <begin position="131"/>
        <end position="183"/>
    </location>
</feature>
<dbReference type="NCBIfam" id="TIGR02937">
    <property type="entry name" value="sigma70-ECF"/>
    <property type="match status" value="1"/>
</dbReference>
<evidence type="ECO:0000313" key="8">
    <source>
        <dbReference type="Proteomes" id="UP000027982"/>
    </source>
</evidence>
<dbReference type="InterPro" id="IPR014284">
    <property type="entry name" value="RNA_pol_sigma-70_dom"/>
</dbReference>
<evidence type="ECO:0000256" key="1">
    <source>
        <dbReference type="ARBA" id="ARBA00010641"/>
    </source>
</evidence>
<dbReference type="Pfam" id="PF04542">
    <property type="entry name" value="Sigma70_r2"/>
    <property type="match status" value="1"/>
</dbReference>
<evidence type="ECO:0000313" key="7">
    <source>
        <dbReference type="EMBL" id="AIE86127.1"/>
    </source>
</evidence>
<dbReference type="EMBL" id="CP007139">
    <property type="protein sequence ID" value="AIE86127.1"/>
    <property type="molecule type" value="Genomic_DNA"/>
</dbReference>
<dbReference type="Pfam" id="PF08281">
    <property type="entry name" value="Sigma70_r4_2"/>
    <property type="match status" value="1"/>
</dbReference>
<dbReference type="KEGG" id="fgi:OP10G_2759"/>
<evidence type="ECO:0000259" key="5">
    <source>
        <dbReference type="Pfam" id="PF04542"/>
    </source>
</evidence>
<evidence type="ECO:0000256" key="3">
    <source>
        <dbReference type="ARBA" id="ARBA00023082"/>
    </source>
</evidence>
<accession>A0A068NS18</accession>
<dbReference type="STRING" id="661478.OP10G_2759"/>
<dbReference type="OrthoDB" id="9780326at2"/>
<gene>
    <name evidence="7" type="ORF">OP10G_2759</name>
</gene>
<dbReference type="GO" id="GO:0003677">
    <property type="term" value="F:DNA binding"/>
    <property type="evidence" value="ECO:0007669"/>
    <property type="project" value="InterPro"/>
</dbReference>
<dbReference type="GO" id="GO:0006352">
    <property type="term" value="P:DNA-templated transcription initiation"/>
    <property type="evidence" value="ECO:0007669"/>
    <property type="project" value="InterPro"/>
</dbReference>
<dbReference type="InterPro" id="IPR007627">
    <property type="entry name" value="RNA_pol_sigma70_r2"/>
</dbReference>
<comment type="similarity">
    <text evidence="1">Belongs to the sigma-70 factor family. ECF subfamily.</text>
</comment>
<keyword evidence="2" id="KW-0805">Transcription regulation</keyword>
<dbReference type="Gene3D" id="1.10.10.10">
    <property type="entry name" value="Winged helix-like DNA-binding domain superfamily/Winged helix DNA-binding domain"/>
    <property type="match status" value="1"/>
</dbReference>
<sequence length="197" mass="22467">MASAHTDSFLIERYLNGDKHAMDELVQRHQARAYQYAFRLTRDRDTAADLVADAFLRVFRSVEGFKGQSAFTTWLYRIITNCFLDARKKAASRPTSSLDDAMDTPEGELQRQFESDDESPFDLLDRRMRAQALADAIEALPDVHRSIVQMYHGEMLSYEEIAEVLRVPIGTVKSRLNRARLALAQQLAGRREDLIAA</sequence>
<reference evidence="7 8" key="1">
    <citation type="journal article" date="2014" name="PLoS ONE">
        <title>The first complete genome sequence of the class fimbriimonadia in the phylum armatimonadetes.</title>
        <authorList>
            <person name="Hu Z.Y."/>
            <person name="Wang Y.Z."/>
            <person name="Im W.T."/>
            <person name="Wang S.Y."/>
            <person name="Zhao G.P."/>
            <person name="Zheng H.J."/>
            <person name="Quan Z.X."/>
        </authorList>
    </citation>
    <scope>NUCLEOTIDE SEQUENCE [LARGE SCALE GENOMIC DNA]</scope>
    <source>
        <strain evidence="7">Gsoil 348</strain>
    </source>
</reference>